<evidence type="ECO:0000313" key="3">
    <source>
        <dbReference type="RefSeq" id="XP_015950344.1"/>
    </source>
</evidence>
<dbReference type="AlphaFoldDB" id="A0A6P4CEY1"/>
<dbReference type="RefSeq" id="XP_015950344.1">
    <property type="nucleotide sequence ID" value="XM_016094858.1"/>
</dbReference>
<dbReference type="Proteomes" id="UP000515211">
    <property type="component" value="Chromosome 2"/>
</dbReference>
<dbReference type="InterPro" id="IPR018289">
    <property type="entry name" value="MULE_transposase_dom"/>
</dbReference>
<dbReference type="Pfam" id="PF10551">
    <property type="entry name" value="MULE"/>
    <property type="match status" value="1"/>
</dbReference>
<protein>
    <submittedName>
        <fullName evidence="3">Protein FAR1-RELATED SEQUENCE 5-like</fullName>
    </submittedName>
</protein>
<name>A0A6P4CEY1_ARADU</name>
<proteinExistence type="predicted"/>
<evidence type="ECO:0000259" key="1">
    <source>
        <dbReference type="Pfam" id="PF10551"/>
    </source>
</evidence>
<keyword evidence="2" id="KW-1185">Reference proteome</keyword>
<dbReference type="GeneID" id="107475224"/>
<dbReference type="KEGG" id="adu:107475224"/>
<organism evidence="2 3">
    <name type="scientific">Arachis duranensis</name>
    <name type="common">Wild peanut</name>
    <dbReference type="NCBI Taxonomy" id="130453"/>
    <lineage>
        <taxon>Eukaryota</taxon>
        <taxon>Viridiplantae</taxon>
        <taxon>Streptophyta</taxon>
        <taxon>Embryophyta</taxon>
        <taxon>Tracheophyta</taxon>
        <taxon>Spermatophyta</taxon>
        <taxon>Magnoliopsida</taxon>
        <taxon>eudicotyledons</taxon>
        <taxon>Gunneridae</taxon>
        <taxon>Pentapetalae</taxon>
        <taxon>rosids</taxon>
        <taxon>fabids</taxon>
        <taxon>Fabales</taxon>
        <taxon>Fabaceae</taxon>
        <taxon>Papilionoideae</taxon>
        <taxon>50 kb inversion clade</taxon>
        <taxon>dalbergioids sensu lato</taxon>
        <taxon>Dalbergieae</taxon>
        <taxon>Pterocarpus clade</taxon>
        <taxon>Arachis</taxon>
    </lineage>
</organism>
<dbReference type="PANTHER" id="PTHR47718">
    <property type="entry name" value="OS01G0519700 PROTEIN"/>
    <property type="match status" value="1"/>
</dbReference>
<accession>A0A6P4CEY1</accession>
<reference evidence="2" key="1">
    <citation type="journal article" date="2016" name="Nat. Genet.">
        <title>The genome sequences of Arachis duranensis and Arachis ipaensis, the diploid ancestors of cultivated peanut.</title>
        <authorList>
            <person name="Bertioli D.J."/>
            <person name="Cannon S.B."/>
            <person name="Froenicke L."/>
            <person name="Huang G."/>
            <person name="Farmer A.D."/>
            <person name="Cannon E.K."/>
            <person name="Liu X."/>
            <person name="Gao D."/>
            <person name="Clevenger J."/>
            <person name="Dash S."/>
            <person name="Ren L."/>
            <person name="Moretzsohn M.C."/>
            <person name="Shirasawa K."/>
            <person name="Huang W."/>
            <person name="Vidigal B."/>
            <person name="Abernathy B."/>
            <person name="Chu Y."/>
            <person name="Niederhuth C.E."/>
            <person name="Umale P."/>
            <person name="Araujo A.C."/>
            <person name="Kozik A."/>
            <person name="Kim K.D."/>
            <person name="Burow M.D."/>
            <person name="Varshney R.K."/>
            <person name="Wang X."/>
            <person name="Zhang X."/>
            <person name="Barkley N."/>
            <person name="Guimaraes P.M."/>
            <person name="Isobe S."/>
            <person name="Guo B."/>
            <person name="Liao B."/>
            <person name="Stalker H.T."/>
            <person name="Schmitz R.J."/>
            <person name="Scheffler B.E."/>
            <person name="Leal-Bertioli S.C."/>
            <person name="Xun X."/>
            <person name="Jackson S.A."/>
            <person name="Michelmore R."/>
            <person name="Ozias-Akins P."/>
        </authorList>
    </citation>
    <scope>NUCLEOTIDE SEQUENCE [LARGE SCALE GENOMIC DNA]</scope>
    <source>
        <strain evidence="2">cv. V14167</strain>
    </source>
</reference>
<evidence type="ECO:0000313" key="2">
    <source>
        <dbReference type="Proteomes" id="UP000515211"/>
    </source>
</evidence>
<feature type="domain" description="MULE transposase" evidence="1">
    <location>
        <begin position="135"/>
        <end position="180"/>
    </location>
</feature>
<reference evidence="3" key="2">
    <citation type="submission" date="2025-08" db="UniProtKB">
        <authorList>
            <consortium name="RefSeq"/>
        </authorList>
    </citation>
    <scope>IDENTIFICATION</scope>
    <source>
        <tissue evidence="3">Whole plant</tissue>
    </source>
</reference>
<gene>
    <name evidence="3" type="primary">LOC107475224</name>
</gene>
<sequence>MTGYWRISQVEVSHSHPLNPKLFEMFSANRQLSIHVKDLIQQNNQADIRPSKTYQALANVAGGPANLTFMEKDVINYISRRLCISGDETDPKELLKHFSRMKELNPKFFFEIDVEENHSIRNVFWADAREYFGDVVMFDTTYKTNRYDMPFGSFIGVNHHGMSTLLGCALLWNDDTHMFADRHMWVPVFFKDEFWTGMRSTQRSERMHSIFEEYLNSKSSLL</sequence>